<dbReference type="PANTHER" id="PTHR43649">
    <property type="entry name" value="ARABINOSE-BINDING PROTEIN-RELATED"/>
    <property type="match status" value="1"/>
</dbReference>
<evidence type="ECO:0000256" key="1">
    <source>
        <dbReference type="ARBA" id="ARBA00008520"/>
    </source>
</evidence>
<dbReference type="RefSeq" id="WP_185759003.1">
    <property type="nucleotide sequence ID" value="NZ_BAAAKA010000008.1"/>
</dbReference>
<evidence type="ECO:0000313" key="5">
    <source>
        <dbReference type="EMBL" id="TQJ16187.1"/>
    </source>
</evidence>
<dbReference type="Proteomes" id="UP000316298">
    <property type="component" value="Unassembled WGS sequence"/>
</dbReference>
<organism evidence="5 6">
    <name type="scientific">Kribbella jejuensis</name>
    <dbReference type="NCBI Taxonomy" id="236068"/>
    <lineage>
        <taxon>Bacteria</taxon>
        <taxon>Bacillati</taxon>
        <taxon>Actinomycetota</taxon>
        <taxon>Actinomycetes</taxon>
        <taxon>Propionibacteriales</taxon>
        <taxon>Kribbellaceae</taxon>
        <taxon>Kribbella</taxon>
    </lineage>
</organism>
<dbReference type="SUPFAM" id="SSF53850">
    <property type="entry name" value="Periplasmic binding protein-like II"/>
    <property type="match status" value="1"/>
</dbReference>
<feature type="region of interest" description="Disordered" evidence="3">
    <location>
        <begin position="25"/>
        <end position="44"/>
    </location>
</feature>
<accession>A0A542ELG0</accession>
<evidence type="ECO:0000256" key="3">
    <source>
        <dbReference type="SAM" id="MobiDB-lite"/>
    </source>
</evidence>
<dbReference type="AlphaFoldDB" id="A0A542ELG0"/>
<gene>
    <name evidence="5" type="ORF">FB475_0276</name>
</gene>
<sequence>MTKRHLMGAAAALLATATVLTACAPGGSSSSSSSAKSPSGVSTDVAGDDVTLKVLDFWQNEEGKWMDAVVAGFEKQHPNIKIERTTQDWGQVMNTLNLRLADPNGPDIALVNNGWQSMGTLAKGGRILNLDAYASAYGWKDEIPSTILRQEQFTSDGKQMGSGSVYAVPAARSSLIGLYYNKAALDKLGIAVPKTLADLEKACAAVKAAGQIPIAYGSQDKGSSTAILFGLQDLYSSAKDIGDFVYSSGSVPITSTGITQAATALKKWSDAGWLTPNHQGIPFADSMNNFLAGKGVFQFNYTGSLGFSAAQKQTYGYVQLPQANGDQVVGTGSTVGNLAISAKSKHPDAAAAFLDYMASKATAQASVDHGYLPLLHNDVKQSAPDPELATEIAAQQKLTDSNGFVPYFDWSTPTMLDTLGGQVQLLLAGKSTPDQLAAAGQKDYDAFQAQRAKG</sequence>
<reference evidence="5 6" key="1">
    <citation type="submission" date="2019-06" db="EMBL/GenBank/DDBJ databases">
        <title>Sequencing the genomes of 1000 actinobacteria strains.</title>
        <authorList>
            <person name="Klenk H.-P."/>
        </authorList>
    </citation>
    <scope>NUCLEOTIDE SEQUENCE [LARGE SCALE GENOMIC DNA]</scope>
    <source>
        <strain evidence="5 6">DSM 17305</strain>
    </source>
</reference>
<dbReference type="InterPro" id="IPR006059">
    <property type="entry name" value="SBP"/>
</dbReference>
<comment type="caution">
    <text evidence="5">The sequence shown here is derived from an EMBL/GenBank/DDBJ whole genome shotgun (WGS) entry which is preliminary data.</text>
</comment>
<feature type="signal peptide" evidence="4">
    <location>
        <begin position="1"/>
        <end position="24"/>
    </location>
</feature>
<dbReference type="PROSITE" id="PS51257">
    <property type="entry name" value="PROKAR_LIPOPROTEIN"/>
    <property type="match status" value="1"/>
</dbReference>
<dbReference type="PANTHER" id="PTHR43649:SF29">
    <property type="entry name" value="OSMOPROTECTIVE COMPOUNDS-BINDING PROTEIN GGTB"/>
    <property type="match status" value="1"/>
</dbReference>
<evidence type="ECO:0000256" key="2">
    <source>
        <dbReference type="ARBA" id="ARBA00022448"/>
    </source>
</evidence>
<evidence type="ECO:0000256" key="4">
    <source>
        <dbReference type="SAM" id="SignalP"/>
    </source>
</evidence>
<keyword evidence="6" id="KW-1185">Reference proteome</keyword>
<feature type="chain" id="PRO_5022107555" evidence="4">
    <location>
        <begin position="25"/>
        <end position="454"/>
    </location>
</feature>
<dbReference type="Gene3D" id="3.40.190.10">
    <property type="entry name" value="Periplasmic binding protein-like II"/>
    <property type="match status" value="1"/>
</dbReference>
<evidence type="ECO:0000313" key="6">
    <source>
        <dbReference type="Proteomes" id="UP000316298"/>
    </source>
</evidence>
<keyword evidence="4" id="KW-0732">Signal</keyword>
<dbReference type="InterPro" id="IPR050490">
    <property type="entry name" value="Bact_solute-bd_prot1"/>
</dbReference>
<dbReference type="Pfam" id="PF01547">
    <property type="entry name" value="SBP_bac_1"/>
    <property type="match status" value="1"/>
</dbReference>
<dbReference type="EMBL" id="VFMM01000001">
    <property type="protein sequence ID" value="TQJ16187.1"/>
    <property type="molecule type" value="Genomic_DNA"/>
</dbReference>
<proteinExistence type="inferred from homology"/>
<name>A0A542ELG0_9ACTN</name>
<protein>
    <submittedName>
        <fullName evidence="5">Carbohydrate ABC transporter substrate-binding protein (CUT1 family)</fullName>
    </submittedName>
</protein>
<keyword evidence="2" id="KW-0813">Transport</keyword>
<feature type="compositionally biased region" description="Low complexity" evidence="3">
    <location>
        <begin position="25"/>
        <end position="42"/>
    </location>
</feature>
<comment type="similarity">
    <text evidence="1">Belongs to the bacterial solute-binding protein 1 family.</text>
</comment>